<dbReference type="OrthoDB" id="9787933at2"/>
<evidence type="ECO:0000313" key="3">
    <source>
        <dbReference type="Proteomes" id="UP000199137"/>
    </source>
</evidence>
<dbReference type="SUPFAM" id="SSF53474">
    <property type="entry name" value="alpha/beta-Hydrolases"/>
    <property type="match status" value="1"/>
</dbReference>
<dbReference type="Proteomes" id="UP000199137">
    <property type="component" value="Unassembled WGS sequence"/>
</dbReference>
<dbReference type="EMBL" id="FOWC01000007">
    <property type="protein sequence ID" value="SFP91509.1"/>
    <property type="molecule type" value="Genomic_DNA"/>
</dbReference>
<sequence>MPGTTLPIPTADGFGLRPVLQGLASELAQHGYYVLVPRCFYRHGPAPVLDLPEFIGEDERAGVFAQVLPLIEAHTPELVLRDASAYLEFLTARPEVSSGPVGVTG</sequence>
<dbReference type="Pfam" id="PF01738">
    <property type="entry name" value="DLH"/>
    <property type="match status" value="1"/>
</dbReference>
<proteinExistence type="predicted"/>
<dbReference type="GO" id="GO:0016787">
    <property type="term" value="F:hydrolase activity"/>
    <property type="evidence" value="ECO:0007669"/>
    <property type="project" value="InterPro"/>
</dbReference>
<dbReference type="InterPro" id="IPR029058">
    <property type="entry name" value="AB_hydrolase_fold"/>
</dbReference>
<feature type="domain" description="Dienelactone hydrolase" evidence="1">
    <location>
        <begin position="14"/>
        <end position="105"/>
    </location>
</feature>
<accession>A0A1I5U889</accession>
<dbReference type="STRING" id="112413.SAMN05421854_107444"/>
<dbReference type="AlphaFoldDB" id="A0A1I5U889"/>
<evidence type="ECO:0000313" key="2">
    <source>
        <dbReference type="EMBL" id="SFP91509.1"/>
    </source>
</evidence>
<organism evidence="2 3">
    <name type="scientific">Amycolatopsis rubida</name>
    <dbReference type="NCBI Taxonomy" id="112413"/>
    <lineage>
        <taxon>Bacteria</taxon>
        <taxon>Bacillati</taxon>
        <taxon>Actinomycetota</taxon>
        <taxon>Actinomycetes</taxon>
        <taxon>Pseudonocardiales</taxon>
        <taxon>Pseudonocardiaceae</taxon>
        <taxon>Amycolatopsis</taxon>
    </lineage>
</organism>
<evidence type="ECO:0000259" key="1">
    <source>
        <dbReference type="Pfam" id="PF01738"/>
    </source>
</evidence>
<reference evidence="2 3" key="1">
    <citation type="submission" date="2016-10" db="EMBL/GenBank/DDBJ databases">
        <authorList>
            <person name="de Groot N.N."/>
        </authorList>
    </citation>
    <scope>NUCLEOTIDE SEQUENCE [LARGE SCALE GENOMIC DNA]</scope>
    <source>
        <strain evidence="2 3">DSM 44637</strain>
    </source>
</reference>
<gene>
    <name evidence="2" type="ORF">SAMN05421854_107444</name>
</gene>
<dbReference type="Gene3D" id="3.40.50.1820">
    <property type="entry name" value="alpha/beta hydrolase"/>
    <property type="match status" value="1"/>
</dbReference>
<name>A0A1I5U889_9PSEU</name>
<dbReference type="RefSeq" id="WP_107309564.1">
    <property type="nucleotide sequence ID" value="NZ_FOWC01000007.1"/>
</dbReference>
<dbReference type="InterPro" id="IPR002925">
    <property type="entry name" value="Dienelactn_hydro"/>
</dbReference>
<protein>
    <submittedName>
        <fullName evidence="2">Carboxymethylenebutenolidase</fullName>
    </submittedName>
</protein>